<dbReference type="GO" id="GO:0005509">
    <property type="term" value="F:calcium ion binding"/>
    <property type="evidence" value="ECO:0007669"/>
    <property type="project" value="InterPro"/>
</dbReference>
<evidence type="ECO:0000313" key="4">
    <source>
        <dbReference type="Proteomes" id="UP001443914"/>
    </source>
</evidence>
<dbReference type="InterPro" id="IPR018247">
    <property type="entry name" value="EF_Hand_1_Ca_BS"/>
</dbReference>
<name>A0AAW1MA40_SAPOF</name>
<dbReference type="CDD" id="cd00051">
    <property type="entry name" value="EFh"/>
    <property type="match status" value="1"/>
</dbReference>
<gene>
    <name evidence="3" type="ORF">RND81_03G239900</name>
</gene>
<reference evidence="3" key="1">
    <citation type="submission" date="2024-03" db="EMBL/GenBank/DDBJ databases">
        <title>WGS assembly of Saponaria officinalis var. Norfolk2.</title>
        <authorList>
            <person name="Jenkins J."/>
            <person name="Shu S."/>
            <person name="Grimwood J."/>
            <person name="Barry K."/>
            <person name="Goodstein D."/>
            <person name="Schmutz J."/>
            <person name="Leebens-Mack J."/>
            <person name="Osbourn A."/>
        </authorList>
    </citation>
    <scope>NUCLEOTIDE SEQUENCE [LARGE SCALE GENOMIC DNA]</scope>
    <source>
        <strain evidence="3">JIC</strain>
    </source>
</reference>
<evidence type="ECO:0000256" key="1">
    <source>
        <dbReference type="ARBA" id="ARBA00022837"/>
    </source>
</evidence>
<accession>A0AAW1MA40</accession>
<dbReference type="PROSITE" id="PS00018">
    <property type="entry name" value="EF_HAND_1"/>
    <property type="match status" value="1"/>
</dbReference>
<dbReference type="PROSITE" id="PS50222">
    <property type="entry name" value="EF_HAND_2"/>
    <property type="match status" value="1"/>
</dbReference>
<protein>
    <recommendedName>
        <fullName evidence="2">EF-hand domain-containing protein</fullName>
    </recommendedName>
</protein>
<proteinExistence type="predicted"/>
<dbReference type="SUPFAM" id="SSF47473">
    <property type="entry name" value="EF-hand"/>
    <property type="match status" value="1"/>
</dbReference>
<dbReference type="Gene3D" id="1.10.238.10">
    <property type="entry name" value="EF-hand"/>
    <property type="match status" value="1"/>
</dbReference>
<feature type="domain" description="EF-hand" evidence="2">
    <location>
        <begin position="25"/>
        <end position="60"/>
    </location>
</feature>
<sequence>MGSGSSWGRVRSSLRWVPKFKKSRMSEEELRRVFMEHDKNGDGHLDKDELKQAFRELGARVPAYRADRAIHYSDIDMDGTINIEEELDHLVAYARHYGYALDY</sequence>
<dbReference type="Proteomes" id="UP001443914">
    <property type="component" value="Unassembled WGS sequence"/>
</dbReference>
<keyword evidence="4" id="KW-1185">Reference proteome</keyword>
<keyword evidence="1" id="KW-0106">Calcium</keyword>
<dbReference type="Pfam" id="PF13499">
    <property type="entry name" value="EF-hand_7"/>
    <property type="match status" value="1"/>
</dbReference>
<dbReference type="InterPro" id="IPR002048">
    <property type="entry name" value="EF_hand_dom"/>
</dbReference>
<evidence type="ECO:0000259" key="2">
    <source>
        <dbReference type="PROSITE" id="PS50222"/>
    </source>
</evidence>
<comment type="caution">
    <text evidence="3">The sequence shown here is derived from an EMBL/GenBank/DDBJ whole genome shotgun (WGS) entry which is preliminary data.</text>
</comment>
<dbReference type="AlphaFoldDB" id="A0AAW1MA40"/>
<dbReference type="SMART" id="SM00054">
    <property type="entry name" value="EFh"/>
    <property type="match status" value="2"/>
</dbReference>
<organism evidence="3 4">
    <name type="scientific">Saponaria officinalis</name>
    <name type="common">Common soapwort</name>
    <name type="synonym">Lychnis saponaria</name>
    <dbReference type="NCBI Taxonomy" id="3572"/>
    <lineage>
        <taxon>Eukaryota</taxon>
        <taxon>Viridiplantae</taxon>
        <taxon>Streptophyta</taxon>
        <taxon>Embryophyta</taxon>
        <taxon>Tracheophyta</taxon>
        <taxon>Spermatophyta</taxon>
        <taxon>Magnoliopsida</taxon>
        <taxon>eudicotyledons</taxon>
        <taxon>Gunneridae</taxon>
        <taxon>Pentapetalae</taxon>
        <taxon>Caryophyllales</taxon>
        <taxon>Caryophyllaceae</taxon>
        <taxon>Caryophylleae</taxon>
        <taxon>Saponaria</taxon>
    </lineage>
</organism>
<dbReference type="EMBL" id="JBDFQZ010000003">
    <property type="protein sequence ID" value="KAK9743446.1"/>
    <property type="molecule type" value="Genomic_DNA"/>
</dbReference>
<dbReference type="InterPro" id="IPR011992">
    <property type="entry name" value="EF-hand-dom_pair"/>
</dbReference>
<evidence type="ECO:0000313" key="3">
    <source>
        <dbReference type="EMBL" id="KAK9743446.1"/>
    </source>
</evidence>